<dbReference type="InterPro" id="IPR004871">
    <property type="entry name" value="RSE1/DDB1/CPSF1_C"/>
</dbReference>
<comment type="subcellular location">
    <subcellularLocation>
        <location evidence="1">Nucleus</location>
    </subcellularLocation>
</comment>
<evidence type="ECO:0000256" key="2">
    <source>
        <dbReference type="ARBA" id="ARBA00023242"/>
    </source>
</evidence>
<dbReference type="Gene3D" id="2.130.10.10">
    <property type="entry name" value="YVTN repeat-like/Quinoprotein amine dehydrogenase"/>
    <property type="match status" value="2"/>
</dbReference>
<feature type="domain" description="RSE1/DDB1/CPSF1 first beta-propeller" evidence="5">
    <location>
        <begin position="50"/>
        <end position="445"/>
    </location>
</feature>
<gene>
    <name evidence="6" type="ORF">TRUGW13939_00546</name>
</gene>
<reference evidence="7" key="1">
    <citation type="submission" date="2020-06" db="EMBL/GenBank/DDBJ databases">
        <title>A chromosome-scale genome assembly of Talaromyces rugulosus W13939.</title>
        <authorList>
            <person name="Wang B."/>
            <person name="Guo L."/>
            <person name="Ye K."/>
            <person name="Wang L."/>
        </authorList>
    </citation>
    <scope>NUCLEOTIDE SEQUENCE [LARGE SCALE GENOMIC DNA]</scope>
    <source>
        <strain evidence="7">W13939</strain>
    </source>
</reference>
<evidence type="ECO:0008006" key="8">
    <source>
        <dbReference type="Google" id="ProtNLM"/>
    </source>
</evidence>
<name>A0A7H8QHM1_TALRU</name>
<proteinExistence type="predicted"/>
<organism evidence="6 7">
    <name type="scientific">Talaromyces rugulosus</name>
    <name type="common">Penicillium rugulosum</name>
    <dbReference type="NCBI Taxonomy" id="121627"/>
    <lineage>
        <taxon>Eukaryota</taxon>
        <taxon>Fungi</taxon>
        <taxon>Dikarya</taxon>
        <taxon>Ascomycota</taxon>
        <taxon>Pezizomycotina</taxon>
        <taxon>Eurotiomycetes</taxon>
        <taxon>Eurotiomycetidae</taxon>
        <taxon>Eurotiales</taxon>
        <taxon>Trichocomaceae</taxon>
        <taxon>Talaromyces</taxon>
        <taxon>Talaromyces sect. Islandici</taxon>
    </lineage>
</organism>
<dbReference type="Pfam" id="PF03178">
    <property type="entry name" value="CPSF_A"/>
    <property type="match status" value="1"/>
</dbReference>
<dbReference type="OrthoDB" id="20774at2759"/>
<evidence type="ECO:0000313" key="7">
    <source>
        <dbReference type="Proteomes" id="UP000509510"/>
    </source>
</evidence>
<evidence type="ECO:0000256" key="1">
    <source>
        <dbReference type="ARBA" id="ARBA00004123"/>
    </source>
</evidence>
<dbReference type="GO" id="GO:0006397">
    <property type="term" value="P:mRNA processing"/>
    <property type="evidence" value="ECO:0007669"/>
    <property type="project" value="UniProtKB-KW"/>
</dbReference>
<dbReference type="EMBL" id="CP055898">
    <property type="protein sequence ID" value="QKX53467.1"/>
    <property type="molecule type" value="Genomic_DNA"/>
</dbReference>
<feature type="region of interest" description="Disordered" evidence="3">
    <location>
        <begin position="919"/>
        <end position="942"/>
    </location>
</feature>
<dbReference type="InterPro" id="IPR015943">
    <property type="entry name" value="WD40/YVTN_repeat-like_dom_sf"/>
</dbReference>
<evidence type="ECO:0000256" key="3">
    <source>
        <dbReference type="SAM" id="MobiDB-lite"/>
    </source>
</evidence>
<dbReference type="Pfam" id="PF10433">
    <property type="entry name" value="Beta-prop_RSE1_1st"/>
    <property type="match status" value="1"/>
</dbReference>
<keyword evidence="2" id="KW-0539">Nucleus</keyword>
<keyword evidence="7" id="KW-1185">Reference proteome</keyword>
<protein>
    <recommendedName>
        <fullName evidence="8">Cleavage/polyadenylation specificity factor A subunit N-terminal domain-containing protein</fullName>
    </recommendedName>
</protein>
<sequence>MESGFWPTQHTEIADALFRNVQSTQEPTTTGPKKPKIALLTQTIVPSPTIQFVLPARLRSRLQNDVVFVGERSLVLREIVMGSYLEDVSVKSDFDADIMAVKAVSLYGDMPLDVQMRLGIQEDSSGPAYTNEDLPDHILVLTLDSKELVFLYYRDDFEKQNGRFTHFRRPLPSDVSIVERFGRHLAVDPKSRAIAVAAPANFFGVFLLKSPGDLLSQIKEQTLDPIFEERFFRLDGDILFMEFLYPEADNENKIILLFVISKGSDTFAVCYDWDSADTLRQARPKVILKKLPEVCRLPSLIIPLTKSTSFLIVTTSLLIVANHFTSSDMKFKKWPTPETDSSLPMTWAKWARPYRHQKYNNSHDDIYLCREDGAIFYVNIEDYGLTILVYALGSLGCDVDGAFDTIDFSDPSHGGDLLIAAGNTGNGGLFITEPRQNPTRVQKFENWAPILDTALVPPSQQPAQHEHSMKTHVNGNGRLYACSSCANGRGAVNEFRYGYEAQIGWIVSLEDLSSARSIWCIPDFSDEGTYLLISDPITSTLLHLPRSNGGEIYAIDDLNSALDTSAQTLAAGYTPDGVLVQVTSNSVCLAVPENPSLKHVSGFQIDQAMLISSVNGKLALFAVVLGSDHGIALKIGKITLLDGCLSSNYLGDILDLNEVPTSLLVEEINNDIFIFIGSGEGHIDCYQLLNSETHFIGRYALELNDNDLLKVIDSMVLLTWPGTHHATLFCGLRSGILVPIDVQFTVDSPEKTMDTTQHPYIRLGHTVVKLSRKDKGVLATCGSGFWCISDIEKTDASNFDLNEVWITDQDNSAYVQKSIEVFTVVDAPLNSSSTALDGSLVCISEGQLLICTLDRRAKPIPRKIDVPGCANRIAYSQYLQSLIVAYTATETVKIPGTGNSNRYTRPYLDFIDLETHRSGLSSSREGSQDNSAPQPWRPSGSSGEKITCMLDWTPEHDGHKYHFVVIGTARRSQEDKGRIIFLHARRSTVNPGQIECSVKYIHPFDGPVRAVAAYGECTLMVAAGNDIIPIEPDIPKRKKQWVPSARYKLTSPGVSITVHDTFLYVSTARESLVVLQVVENKLELYAHDGARYESLSHQRIGGESKLVLASTRGGKLSLFSETGITNTDKLLTPAVAEANMPLSVIRLSPCTTAHPLLPTTTVTHGVTVDGTIYQIMTINEKEWQLLRFVQNLCSRDSLVSPFLSARKKRWTWTDIMPQSNKPSQMHVDGDILSRLVKHGADRLREMLDGDETRSLQADASAALPLRTCMEVFEDMFREVFGDIPSHHNTISHFMSWLQKLLRRRI</sequence>
<feature type="domain" description="RSE1/DDB1/CPSF1 C-terminal" evidence="4">
    <location>
        <begin position="946"/>
        <end position="1192"/>
    </location>
</feature>
<dbReference type="InterPro" id="IPR018846">
    <property type="entry name" value="Beta-prop_RSE1/DDB1/CPSF1_1st"/>
</dbReference>
<dbReference type="KEGG" id="trg:TRUGW13939_00546"/>
<evidence type="ECO:0000259" key="4">
    <source>
        <dbReference type="Pfam" id="PF03178"/>
    </source>
</evidence>
<evidence type="ECO:0000313" key="6">
    <source>
        <dbReference type="EMBL" id="QKX53467.1"/>
    </source>
</evidence>
<dbReference type="PANTHER" id="PTHR10644">
    <property type="entry name" value="DNA REPAIR/RNA PROCESSING CPSF FAMILY"/>
    <property type="match status" value="1"/>
</dbReference>
<accession>A0A7H8QHM1</accession>
<dbReference type="RefSeq" id="XP_035339646.1">
    <property type="nucleotide sequence ID" value="XM_035483753.1"/>
</dbReference>
<dbReference type="Proteomes" id="UP000509510">
    <property type="component" value="Chromosome I"/>
</dbReference>
<dbReference type="InterPro" id="IPR050358">
    <property type="entry name" value="RSE1/DDB1/CFT1"/>
</dbReference>
<dbReference type="GeneID" id="55988059"/>
<evidence type="ECO:0000259" key="5">
    <source>
        <dbReference type="Pfam" id="PF10433"/>
    </source>
</evidence>